<accession>A0A832J292</accession>
<dbReference type="InterPro" id="IPR050428">
    <property type="entry name" value="TCS_sensor_his_kinase"/>
</dbReference>
<dbReference type="PROSITE" id="PS50885">
    <property type="entry name" value="HAMP"/>
    <property type="match status" value="1"/>
</dbReference>
<dbReference type="PANTHER" id="PTHR45436:SF5">
    <property type="entry name" value="SENSOR HISTIDINE KINASE TRCS"/>
    <property type="match status" value="1"/>
</dbReference>
<dbReference type="SUPFAM" id="SSF55874">
    <property type="entry name" value="ATPase domain of HSP90 chaperone/DNA topoisomerase II/histidine kinase"/>
    <property type="match status" value="1"/>
</dbReference>
<keyword evidence="8" id="KW-1133">Transmembrane helix</keyword>
<evidence type="ECO:0000256" key="6">
    <source>
        <dbReference type="ARBA" id="ARBA00022692"/>
    </source>
</evidence>
<dbReference type="InterPro" id="IPR003594">
    <property type="entry name" value="HATPase_dom"/>
</dbReference>
<evidence type="ECO:0000256" key="4">
    <source>
        <dbReference type="ARBA" id="ARBA00022553"/>
    </source>
</evidence>
<dbReference type="InterPro" id="IPR036890">
    <property type="entry name" value="HATPase_C_sf"/>
</dbReference>
<dbReference type="InterPro" id="IPR003660">
    <property type="entry name" value="HAMP_dom"/>
</dbReference>
<dbReference type="SMART" id="SM00387">
    <property type="entry name" value="HATPase_c"/>
    <property type="match status" value="1"/>
</dbReference>
<keyword evidence="10" id="KW-0472">Membrane</keyword>
<dbReference type="Gene3D" id="1.10.287.130">
    <property type="match status" value="1"/>
</dbReference>
<dbReference type="Gene3D" id="6.10.340.10">
    <property type="match status" value="1"/>
</dbReference>
<keyword evidence="5" id="KW-0808">Transferase</keyword>
<evidence type="ECO:0000259" key="12">
    <source>
        <dbReference type="PROSITE" id="PS50885"/>
    </source>
</evidence>
<dbReference type="Pfam" id="PF00512">
    <property type="entry name" value="HisKA"/>
    <property type="match status" value="1"/>
</dbReference>
<gene>
    <name evidence="13" type="ORF">ENJ65_00740</name>
</gene>
<protein>
    <recommendedName>
        <fullName evidence="3">histidine kinase</fullName>
        <ecNumber evidence="3">2.7.13.3</ecNumber>
    </recommendedName>
</protein>
<evidence type="ECO:0000313" key="13">
    <source>
        <dbReference type="EMBL" id="HHJ80140.1"/>
    </source>
</evidence>
<dbReference type="InterPro" id="IPR036097">
    <property type="entry name" value="HisK_dim/P_sf"/>
</dbReference>
<dbReference type="SMART" id="SM00388">
    <property type="entry name" value="HisKA"/>
    <property type="match status" value="1"/>
</dbReference>
<dbReference type="InterPro" id="IPR003661">
    <property type="entry name" value="HisK_dim/P_dom"/>
</dbReference>
<dbReference type="InterPro" id="IPR004358">
    <property type="entry name" value="Sig_transdc_His_kin-like_C"/>
</dbReference>
<feature type="domain" description="HAMP" evidence="12">
    <location>
        <begin position="9"/>
        <end position="64"/>
    </location>
</feature>
<keyword evidence="4" id="KW-0597">Phosphoprotein</keyword>
<evidence type="ECO:0000256" key="8">
    <source>
        <dbReference type="ARBA" id="ARBA00022989"/>
    </source>
</evidence>
<dbReference type="EMBL" id="DRNF01000050">
    <property type="protein sequence ID" value="HHJ80140.1"/>
    <property type="molecule type" value="Genomic_DNA"/>
</dbReference>
<comment type="caution">
    <text evidence="13">The sequence shown here is derived from an EMBL/GenBank/DDBJ whole genome shotgun (WGS) entry which is preliminary data.</text>
</comment>
<evidence type="ECO:0000256" key="1">
    <source>
        <dbReference type="ARBA" id="ARBA00000085"/>
    </source>
</evidence>
<name>A0A832J292_9GAMM</name>
<feature type="non-terminal residue" evidence="13">
    <location>
        <position position="1"/>
    </location>
</feature>
<dbReference type="GO" id="GO:0016020">
    <property type="term" value="C:membrane"/>
    <property type="evidence" value="ECO:0007669"/>
    <property type="project" value="UniProtKB-SubCell"/>
</dbReference>
<evidence type="ECO:0000256" key="5">
    <source>
        <dbReference type="ARBA" id="ARBA00022679"/>
    </source>
</evidence>
<dbReference type="Gene3D" id="3.30.565.10">
    <property type="entry name" value="Histidine kinase-like ATPase, C-terminal domain"/>
    <property type="match status" value="1"/>
</dbReference>
<keyword evidence="9" id="KW-0902">Two-component regulatory system</keyword>
<dbReference type="AlphaFoldDB" id="A0A832J292"/>
<dbReference type="GO" id="GO:0000155">
    <property type="term" value="F:phosphorelay sensor kinase activity"/>
    <property type="evidence" value="ECO:0007669"/>
    <property type="project" value="InterPro"/>
</dbReference>
<proteinExistence type="predicted"/>
<sequence length="285" mass="31563">IGVLLVFATRLSMRVRRLRDEVEASVTDDGRVQNQIKSTRAGDELGDLGRSFAAMHERLTQYNRYLETMAGKLGHELRTPITIVRSSLDNLANCQTEAEANTYRQRAHEGVTRLSGILTRMSEASHLEQTIQQEETSLFCINDVLAGCTKAYALAHPQQPFEFDDTTTHIQINGSPDLIAQMLDKLISNALDFGKKDTAIVISLQQQSGNVVISVANQGPPLPQQMRANLFDSMVSIRQGKSDQPHLGLGLYIVRLIAEHHHGHVQVDNLDDDKGVVFSVVLPLS</sequence>
<reference evidence="13" key="1">
    <citation type="journal article" date="2020" name="mSystems">
        <title>Genome- and Community-Level Interaction Insights into Carbon Utilization and Element Cycling Functions of Hydrothermarchaeota in Hydrothermal Sediment.</title>
        <authorList>
            <person name="Zhou Z."/>
            <person name="Liu Y."/>
            <person name="Xu W."/>
            <person name="Pan J."/>
            <person name="Luo Z.H."/>
            <person name="Li M."/>
        </authorList>
    </citation>
    <scope>NUCLEOTIDE SEQUENCE [LARGE SCALE GENOMIC DNA]</scope>
    <source>
        <strain evidence="13">HyVt-505</strain>
    </source>
</reference>
<dbReference type="PROSITE" id="PS50109">
    <property type="entry name" value="HIS_KIN"/>
    <property type="match status" value="1"/>
</dbReference>
<comment type="catalytic activity">
    <reaction evidence="1">
        <text>ATP + protein L-histidine = ADP + protein N-phospho-L-histidine.</text>
        <dbReference type="EC" id="2.7.13.3"/>
    </reaction>
</comment>
<dbReference type="EC" id="2.7.13.3" evidence="3"/>
<evidence type="ECO:0000256" key="9">
    <source>
        <dbReference type="ARBA" id="ARBA00023012"/>
    </source>
</evidence>
<dbReference type="CDD" id="cd00082">
    <property type="entry name" value="HisKA"/>
    <property type="match status" value="1"/>
</dbReference>
<evidence type="ECO:0000256" key="2">
    <source>
        <dbReference type="ARBA" id="ARBA00004370"/>
    </source>
</evidence>
<keyword evidence="7" id="KW-0418">Kinase</keyword>
<evidence type="ECO:0000256" key="10">
    <source>
        <dbReference type="ARBA" id="ARBA00023136"/>
    </source>
</evidence>
<dbReference type="PRINTS" id="PR00344">
    <property type="entry name" value="BCTRLSENSOR"/>
</dbReference>
<dbReference type="SUPFAM" id="SSF47384">
    <property type="entry name" value="Homodimeric domain of signal transducing histidine kinase"/>
    <property type="match status" value="1"/>
</dbReference>
<dbReference type="Proteomes" id="UP000885832">
    <property type="component" value="Unassembled WGS sequence"/>
</dbReference>
<feature type="domain" description="Histidine kinase" evidence="11">
    <location>
        <begin position="72"/>
        <end position="285"/>
    </location>
</feature>
<keyword evidence="6" id="KW-0812">Transmembrane</keyword>
<comment type="subcellular location">
    <subcellularLocation>
        <location evidence="2">Membrane</location>
    </subcellularLocation>
</comment>
<dbReference type="Pfam" id="PF02518">
    <property type="entry name" value="HATPase_c"/>
    <property type="match status" value="1"/>
</dbReference>
<organism evidence="13">
    <name type="scientific">Candidatus Tenderia electrophaga</name>
    <dbReference type="NCBI Taxonomy" id="1748243"/>
    <lineage>
        <taxon>Bacteria</taxon>
        <taxon>Pseudomonadati</taxon>
        <taxon>Pseudomonadota</taxon>
        <taxon>Gammaproteobacteria</taxon>
        <taxon>Candidatus Tenderiales</taxon>
        <taxon>Candidatus Tenderiaceae</taxon>
        <taxon>Candidatus Tenderia</taxon>
    </lineage>
</organism>
<evidence type="ECO:0000256" key="3">
    <source>
        <dbReference type="ARBA" id="ARBA00012438"/>
    </source>
</evidence>
<dbReference type="InterPro" id="IPR005467">
    <property type="entry name" value="His_kinase_dom"/>
</dbReference>
<evidence type="ECO:0000259" key="11">
    <source>
        <dbReference type="PROSITE" id="PS50109"/>
    </source>
</evidence>
<dbReference type="PANTHER" id="PTHR45436">
    <property type="entry name" value="SENSOR HISTIDINE KINASE YKOH"/>
    <property type="match status" value="1"/>
</dbReference>
<evidence type="ECO:0000256" key="7">
    <source>
        <dbReference type="ARBA" id="ARBA00022777"/>
    </source>
</evidence>